<dbReference type="AlphaFoldDB" id="A0A8D0GMI4"/>
<feature type="domain" description="ERCC4" evidence="14">
    <location>
        <begin position="23"/>
        <end position="119"/>
    </location>
</feature>
<dbReference type="OMA" id="NICYVAC"/>
<keyword evidence="12 13" id="KW-0539">Nucleus</keyword>
<dbReference type="SMART" id="SM00891">
    <property type="entry name" value="ERCC4"/>
    <property type="match status" value="1"/>
</dbReference>
<evidence type="ECO:0000256" key="12">
    <source>
        <dbReference type="ARBA" id="ARBA00023242"/>
    </source>
</evidence>
<dbReference type="CDD" id="cd20074">
    <property type="entry name" value="XPF_nuclease_Mus81"/>
    <property type="match status" value="1"/>
</dbReference>
<dbReference type="GO" id="GO:0031297">
    <property type="term" value="P:replication fork processing"/>
    <property type="evidence" value="ECO:0007669"/>
    <property type="project" value="Ensembl"/>
</dbReference>
<dbReference type="GO" id="GO:0000781">
    <property type="term" value="C:chromosome, telomeric region"/>
    <property type="evidence" value="ECO:0007669"/>
    <property type="project" value="Ensembl"/>
</dbReference>
<evidence type="ECO:0000256" key="1">
    <source>
        <dbReference type="ARBA" id="ARBA00001946"/>
    </source>
</evidence>
<accession>A0A8D0GMI4</accession>
<dbReference type="Pfam" id="PF02732">
    <property type="entry name" value="ERCC4"/>
    <property type="match status" value="1"/>
</dbReference>
<dbReference type="Proteomes" id="UP000694392">
    <property type="component" value="Unplaced"/>
</dbReference>
<evidence type="ECO:0000256" key="11">
    <source>
        <dbReference type="ARBA" id="ARBA00023204"/>
    </source>
</evidence>
<reference evidence="15" key="2">
    <citation type="submission" date="2025-09" db="UniProtKB">
        <authorList>
            <consortium name="Ensembl"/>
        </authorList>
    </citation>
    <scope>IDENTIFICATION</scope>
</reference>
<dbReference type="GO" id="GO:0072429">
    <property type="term" value="P:response to intra-S DNA damage checkpoint signaling"/>
    <property type="evidence" value="ECO:0007669"/>
    <property type="project" value="Ensembl"/>
</dbReference>
<evidence type="ECO:0000256" key="6">
    <source>
        <dbReference type="ARBA" id="ARBA00022759"/>
    </source>
</evidence>
<comment type="subunit">
    <text evidence="13">Interacts with EME1.</text>
</comment>
<dbReference type="InterPro" id="IPR047416">
    <property type="entry name" value="XPF_nuclease_Mus81"/>
</dbReference>
<dbReference type="GO" id="GO:0046872">
    <property type="term" value="F:metal ion binding"/>
    <property type="evidence" value="ECO:0007669"/>
    <property type="project" value="UniProtKB-UniRule"/>
</dbReference>
<dbReference type="FunFam" id="3.40.50.10130:FF:000003">
    <property type="entry name" value="Crossover junction endonuclease MUS81"/>
    <property type="match status" value="1"/>
</dbReference>
<keyword evidence="9 13" id="KW-0460">Magnesium</keyword>
<comment type="subcellular location">
    <subcellularLocation>
        <location evidence="2 13">Nucleus</location>
    </subcellularLocation>
</comment>
<name>A0A8D0GMI4_SPHPU</name>
<evidence type="ECO:0000259" key="14">
    <source>
        <dbReference type="SMART" id="SM00891"/>
    </source>
</evidence>
<evidence type="ECO:0000256" key="10">
    <source>
        <dbReference type="ARBA" id="ARBA00023172"/>
    </source>
</evidence>
<sequence length="284" mass="31476">MLDLYHHRREGWLFSPSTPSYKNVLPDQGAGGHCWRREPETVALCLVALRALPEAACPLPPPGQLQPPAPRELALGYVVERKRMADLCSSIIDGRFREQKFRLHQCGLQHPIYLVEDSGTIQHLSLPESTLQQAVINTQVVDGFFVKRTRDVRESAAYLTVMTRHLDRLFGVSSRERSWGEPRESGTETLPPPISVIPPQAQTVREVFARQLMQVSGVSGDKAAAILERYSTPASLLAAYAACLSPQDKEMLLSNTKCGKLQRNLGPTLSKTLAQLYCTPGPLP</sequence>
<dbReference type="Ensembl" id="ENSSPUT00000011430.1">
    <property type="protein sequence ID" value="ENSSPUP00000010714.1"/>
    <property type="gene ID" value="ENSSPUG00000008181.1"/>
</dbReference>
<keyword evidence="5 13" id="KW-0479">Metal-binding</keyword>
<evidence type="ECO:0000256" key="8">
    <source>
        <dbReference type="ARBA" id="ARBA00022801"/>
    </source>
</evidence>
<dbReference type="GO" id="GO:0033687">
    <property type="term" value="P:osteoblast proliferation"/>
    <property type="evidence" value="ECO:0007669"/>
    <property type="project" value="Ensembl"/>
</dbReference>
<evidence type="ECO:0000313" key="16">
    <source>
        <dbReference type="Proteomes" id="UP000694392"/>
    </source>
</evidence>
<dbReference type="GO" id="GO:0000712">
    <property type="term" value="P:resolution of meiotic recombination intermediates"/>
    <property type="evidence" value="ECO:0007669"/>
    <property type="project" value="TreeGrafter"/>
</dbReference>
<keyword evidence="8 13" id="KW-0378">Hydrolase</keyword>
<dbReference type="GO" id="GO:0000727">
    <property type="term" value="P:double-strand break repair via break-induced replication"/>
    <property type="evidence" value="ECO:0007669"/>
    <property type="project" value="UniProtKB-UniRule"/>
</dbReference>
<evidence type="ECO:0000256" key="13">
    <source>
        <dbReference type="RuleBase" id="RU369042"/>
    </source>
</evidence>
<dbReference type="InterPro" id="IPR011335">
    <property type="entry name" value="Restrct_endonuc-II-like"/>
</dbReference>
<keyword evidence="7 13" id="KW-0227">DNA damage</keyword>
<evidence type="ECO:0000313" key="15">
    <source>
        <dbReference type="Ensembl" id="ENSSPUP00000010714.1"/>
    </source>
</evidence>
<gene>
    <name evidence="15" type="primary">MUS81</name>
</gene>
<dbReference type="GO" id="GO:0031573">
    <property type="term" value="P:mitotic intra-S DNA damage checkpoint signaling"/>
    <property type="evidence" value="ECO:0007669"/>
    <property type="project" value="TreeGrafter"/>
</dbReference>
<dbReference type="InterPro" id="IPR033309">
    <property type="entry name" value="Mus81"/>
</dbReference>
<evidence type="ECO:0000256" key="7">
    <source>
        <dbReference type="ARBA" id="ARBA00022763"/>
    </source>
</evidence>
<protein>
    <recommendedName>
        <fullName evidence="13">Crossover junction endonuclease MUS81</fullName>
        <ecNumber evidence="13">3.1.22.-</ecNumber>
    </recommendedName>
</protein>
<dbReference type="InterPro" id="IPR006166">
    <property type="entry name" value="ERCC4_domain"/>
</dbReference>
<dbReference type="GeneTree" id="ENSGT00390000005498"/>
<evidence type="ECO:0000256" key="4">
    <source>
        <dbReference type="ARBA" id="ARBA00022722"/>
    </source>
</evidence>
<comment type="cofactor">
    <cofactor evidence="1 13">
        <name>Mg(2+)</name>
        <dbReference type="ChEBI" id="CHEBI:18420"/>
    </cofactor>
</comment>
<evidence type="ECO:0000256" key="5">
    <source>
        <dbReference type="ARBA" id="ARBA00022723"/>
    </source>
</evidence>
<keyword evidence="6 13" id="KW-0255">Endonuclease</keyword>
<dbReference type="PANTHER" id="PTHR13451:SF0">
    <property type="entry name" value="CROSSOVER JUNCTION ENDONUCLEASE MUS81"/>
    <property type="match status" value="1"/>
</dbReference>
<keyword evidence="4 13" id="KW-0540">Nuclease</keyword>
<dbReference type="GO" id="GO:0071140">
    <property type="term" value="P:resolution of mitotic recombination intermediates"/>
    <property type="evidence" value="ECO:0007669"/>
    <property type="project" value="Ensembl"/>
</dbReference>
<dbReference type="GO" id="GO:0048257">
    <property type="term" value="F:3'-flap endonuclease activity"/>
    <property type="evidence" value="ECO:0007669"/>
    <property type="project" value="Ensembl"/>
</dbReference>
<evidence type="ECO:0000256" key="3">
    <source>
        <dbReference type="ARBA" id="ARBA00010015"/>
    </source>
</evidence>
<dbReference type="PANTHER" id="PTHR13451">
    <property type="entry name" value="CLASS II CROSSOVER JUNCTION ENDONUCLEASE MUS81"/>
    <property type="match status" value="1"/>
</dbReference>
<dbReference type="InterPro" id="IPR042530">
    <property type="entry name" value="EME1/EME2_C"/>
</dbReference>
<evidence type="ECO:0000256" key="2">
    <source>
        <dbReference type="ARBA" id="ARBA00004123"/>
    </source>
</evidence>
<dbReference type="SUPFAM" id="SSF52980">
    <property type="entry name" value="Restriction endonuclease-like"/>
    <property type="match status" value="1"/>
</dbReference>
<keyword evidence="11 13" id="KW-0234">DNA repair</keyword>
<dbReference type="Gene3D" id="3.40.50.10130">
    <property type="match status" value="1"/>
</dbReference>
<comment type="similarity">
    <text evidence="3 13">Belongs to the XPF family.</text>
</comment>
<keyword evidence="16" id="KW-1185">Reference proteome</keyword>
<dbReference type="Gene3D" id="1.10.150.670">
    <property type="entry name" value="Crossover junction endonuclease EME1, DNA-binding domain"/>
    <property type="match status" value="1"/>
</dbReference>
<proteinExistence type="inferred from homology"/>
<dbReference type="GO" id="GO:0048476">
    <property type="term" value="C:Holliday junction resolvase complex"/>
    <property type="evidence" value="ECO:0007669"/>
    <property type="project" value="UniProtKB-UniRule"/>
</dbReference>
<dbReference type="EC" id="3.1.22.-" evidence="13"/>
<organism evidence="15 16">
    <name type="scientific">Sphenodon punctatus</name>
    <name type="common">Tuatara</name>
    <name type="synonym">Hatteria punctata</name>
    <dbReference type="NCBI Taxonomy" id="8508"/>
    <lineage>
        <taxon>Eukaryota</taxon>
        <taxon>Metazoa</taxon>
        <taxon>Chordata</taxon>
        <taxon>Craniata</taxon>
        <taxon>Vertebrata</taxon>
        <taxon>Euteleostomi</taxon>
        <taxon>Lepidosauria</taxon>
        <taxon>Sphenodontia</taxon>
        <taxon>Sphenodontidae</taxon>
        <taxon>Sphenodon</taxon>
    </lineage>
</organism>
<dbReference type="GO" id="GO:0003677">
    <property type="term" value="F:DNA binding"/>
    <property type="evidence" value="ECO:0007669"/>
    <property type="project" value="UniProtKB-UniRule"/>
</dbReference>
<dbReference type="FunFam" id="1.10.150.670:FF:000001">
    <property type="entry name" value="Crossover junction endonuclease MUS81"/>
    <property type="match status" value="1"/>
</dbReference>
<dbReference type="GO" id="GO:0000723">
    <property type="term" value="P:telomere maintenance"/>
    <property type="evidence" value="ECO:0007669"/>
    <property type="project" value="Ensembl"/>
</dbReference>
<dbReference type="Pfam" id="PF21292">
    <property type="entry name" value="EME1-MUS81_C"/>
    <property type="match status" value="1"/>
</dbReference>
<keyword evidence="10 13" id="KW-0233">DNA recombination</keyword>
<dbReference type="GO" id="GO:0008821">
    <property type="term" value="F:crossover junction DNA endonuclease activity"/>
    <property type="evidence" value="ECO:0007669"/>
    <property type="project" value="UniProtKB-UniRule"/>
</dbReference>
<evidence type="ECO:0000256" key="9">
    <source>
        <dbReference type="ARBA" id="ARBA00022842"/>
    </source>
</evidence>
<dbReference type="GO" id="GO:0006308">
    <property type="term" value="P:DNA catabolic process"/>
    <property type="evidence" value="ECO:0007669"/>
    <property type="project" value="UniProtKB-UniRule"/>
</dbReference>
<reference evidence="15" key="1">
    <citation type="submission" date="2025-08" db="UniProtKB">
        <authorList>
            <consortium name="Ensembl"/>
        </authorList>
    </citation>
    <scope>IDENTIFICATION</scope>
</reference>
<comment type="function">
    <text evidence="13">Interacts with EME1 to form a DNA structure-specific endonuclease with substrate preference for branched DNA structures with a 5'-end at the branch nick. Typical substrates include 3'-flap structures, D-loops, replication forks and nicked Holliday junctions. May be required in mitosis for the processing of stalled or collapsed replication fork intermediates. May be required in meiosis for the repair of meiosis-specific double strand breaks subsequent to single-end invasion (SEI).</text>
</comment>
<dbReference type="GO" id="GO:0043596">
    <property type="term" value="C:nuclear replication fork"/>
    <property type="evidence" value="ECO:0007669"/>
    <property type="project" value="Ensembl"/>
</dbReference>